<gene>
    <name evidence="1" type="ORF">LCGC14_2542960</name>
</gene>
<dbReference type="AlphaFoldDB" id="A0A0F9AQN5"/>
<accession>A0A0F9AQN5</accession>
<organism evidence="1">
    <name type="scientific">marine sediment metagenome</name>
    <dbReference type="NCBI Taxonomy" id="412755"/>
    <lineage>
        <taxon>unclassified sequences</taxon>
        <taxon>metagenomes</taxon>
        <taxon>ecological metagenomes</taxon>
    </lineage>
</organism>
<dbReference type="EMBL" id="LAZR01041541">
    <property type="protein sequence ID" value="KKL11720.1"/>
    <property type="molecule type" value="Genomic_DNA"/>
</dbReference>
<feature type="non-terminal residue" evidence="1">
    <location>
        <position position="153"/>
    </location>
</feature>
<evidence type="ECO:0000313" key="1">
    <source>
        <dbReference type="EMBL" id="KKL11720.1"/>
    </source>
</evidence>
<reference evidence="1" key="1">
    <citation type="journal article" date="2015" name="Nature">
        <title>Complex archaea that bridge the gap between prokaryotes and eukaryotes.</title>
        <authorList>
            <person name="Spang A."/>
            <person name="Saw J.H."/>
            <person name="Jorgensen S.L."/>
            <person name="Zaremba-Niedzwiedzka K."/>
            <person name="Martijn J."/>
            <person name="Lind A.E."/>
            <person name="van Eijk R."/>
            <person name="Schleper C."/>
            <person name="Guy L."/>
            <person name="Ettema T.J."/>
        </authorList>
    </citation>
    <scope>NUCLEOTIDE SEQUENCE</scope>
</reference>
<proteinExistence type="predicted"/>
<protein>
    <submittedName>
        <fullName evidence="1">Uncharacterized protein</fullName>
    </submittedName>
</protein>
<comment type="caution">
    <text evidence="1">The sequence shown here is derived from an EMBL/GenBank/DDBJ whole genome shotgun (WGS) entry which is preliminary data.</text>
</comment>
<sequence length="153" mass="17111">MKKIIIFGLVILILIGTTMSSSEDVLEFGYAEFVMNLFAGEEEPVAGFIGKGGTRWVFDIIEEDLDVEMDIEEINLTTIEINLLAINESNMPGSYKWDMALCNVEGVDTLQYIEEDNQGGFENSYPENVNYGLLENEGMNSSWCNVTDGYGYS</sequence>
<name>A0A0F9AQN5_9ZZZZ</name>